<comment type="caution">
    <text evidence="2">The sequence shown here is derived from an EMBL/GenBank/DDBJ whole genome shotgun (WGS) entry which is preliminary data.</text>
</comment>
<dbReference type="PROSITE" id="PS51257">
    <property type="entry name" value="PROKAR_LIPOPROTEIN"/>
    <property type="match status" value="1"/>
</dbReference>
<reference evidence="2" key="2">
    <citation type="submission" date="2020-09" db="EMBL/GenBank/DDBJ databases">
        <authorList>
            <person name="Sun Q."/>
            <person name="Ohkuma M."/>
        </authorList>
    </citation>
    <scope>NUCLEOTIDE SEQUENCE</scope>
    <source>
        <strain evidence="2">JCM 3091</strain>
    </source>
</reference>
<dbReference type="EMBL" id="BMQC01000019">
    <property type="protein sequence ID" value="GGK41003.1"/>
    <property type="molecule type" value="Genomic_DNA"/>
</dbReference>
<organism evidence="2 3">
    <name type="scientific">Pilimelia terevasa</name>
    <dbReference type="NCBI Taxonomy" id="53372"/>
    <lineage>
        <taxon>Bacteria</taxon>
        <taxon>Bacillati</taxon>
        <taxon>Actinomycetota</taxon>
        <taxon>Actinomycetes</taxon>
        <taxon>Micromonosporales</taxon>
        <taxon>Micromonosporaceae</taxon>
        <taxon>Pilimelia</taxon>
    </lineage>
</organism>
<evidence type="ECO:0000313" key="3">
    <source>
        <dbReference type="Proteomes" id="UP000662200"/>
    </source>
</evidence>
<keyword evidence="1" id="KW-0732">Signal</keyword>
<protein>
    <recommendedName>
        <fullName evidence="4">Lipoprotein</fullName>
    </recommendedName>
</protein>
<feature type="chain" id="PRO_5039480335" description="Lipoprotein" evidence="1">
    <location>
        <begin position="26"/>
        <end position="155"/>
    </location>
</feature>
<name>A0A8J3BUS3_9ACTN</name>
<evidence type="ECO:0000256" key="1">
    <source>
        <dbReference type="SAM" id="SignalP"/>
    </source>
</evidence>
<gene>
    <name evidence="2" type="ORF">GCM10010124_37310</name>
</gene>
<keyword evidence="3" id="KW-1185">Reference proteome</keyword>
<evidence type="ECO:0000313" key="2">
    <source>
        <dbReference type="EMBL" id="GGK41003.1"/>
    </source>
</evidence>
<dbReference type="Proteomes" id="UP000662200">
    <property type="component" value="Unassembled WGS sequence"/>
</dbReference>
<proteinExistence type="predicted"/>
<feature type="signal peptide" evidence="1">
    <location>
        <begin position="1"/>
        <end position="25"/>
    </location>
</feature>
<dbReference type="AlphaFoldDB" id="A0A8J3BUS3"/>
<accession>A0A8J3BUS3</accession>
<evidence type="ECO:0008006" key="4">
    <source>
        <dbReference type="Google" id="ProtNLM"/>
    </source>
</evidence>
<reference evidence="2" key="1">
    <citation type="journal article" date="2014" name="Int. J. Syst. Evol. Microbiol.">
        <title>Complete genome sequence of Corynebacterium casei LMG S-19264T (=DSM 44701T), isolated from a smear-ripened cheese.</title>
        <authorList>
            <consortium name="US DOE Joint Genome Institute (JGI-PGF)"/>
            <person name="Walter F."/>
            <person name="Albersmeier A."/>
            <person name="Kalinowski J."/>
            <person name="Ruckert C."/>
        </authorList>
    </citation>
    <scope>NUCLEOTIDE SEQUENCE</scope>
    <source>
        <strain evidence="2">JCM 3091</strain>
    </source>
</reference>
<sequence length="155" mass="15849">MSRGVRWAAVWAVAAVLAGCGADTARPGAAPPPPLSGAGQTACRDALATQKVRWAAFDGRWGEVLRALDSGDETGSAAAGEIASQELYEWARELGLLLPRAPDPPLRTGLEGAISALNALAAPEDETPANEMRARVRDAAQQVAGVCGGTAPPVP</sequence>